<dbReference type="GeneID" id="9346459"/>
<dbReference type="InterPro" id="IPR015947">
    <property type="entry name" value="PUA-like_sf"/>
</dbReference>
<dbReference type="HAMAP" id="MF_01081">
    <property type="entry name" value="TruB_arch"/>
    <property type="match status" value="1"/>
</dbReference>
<dbReference type="Pfam" id="PF08068">
    <property type="entry name" value="DKCLD"/>
    <property type="match status" value="1"/>
</dbReference>
<dbReference type="SMART" id="SM01136">
    <property type="entry name" value="DKCLD"/>
    <property type="match status" value="1"/>
</dbReference>
<dbReference type="CDD" id="cd21148">
    <property type="entry name" value="PUA_Cbf5"/>
    <property type="match status" value="1"/>
</dbReference>
<name>D7E8Q8_METEZ</name>
<dbReference type="InterPro" id="IPR002501">
    <property type="entry name" value="PsdUridine_synth_N"/>
</dbReference>
<dbReference type="NCBIfam" id="NF003280">
    <property type="entry name" value="PRK04270.1"/>
    <property type="match status" value="1"/>
</dbReference>
<dbReference type="Gene3D" id="2.30.130.10">
    <property type="entry name" value="PUA domain"/>
    <property type="match status" value="1"/>
</dbReference>
<evidence type="ECO:0000313" key="9">
    <source>
        <dbReference type="Proteomes" id="UP000000391"/>
    </source>
</evidence>
<dbReference type="SMART" id="SM00359">
    <property type="entry name" value="PUA"/>
    <property type="match status" value="1"/>
</dbReference>
<dbReference type="GO" id="GO:0031120">
    <property type="term" value="P:snRNA pseudouridine synthesis"/>
    <property type="evidence" value="ECO:0007669"/>
    <property type="project" value="TreeGrafter"/>
</dbReference>
<keyword evidence="9" id="KW-1185">Reference proteome</keyword>
<dbReference type="EC" id="5.4.99.25" evidence="5"/>
<dbReference type="InterPro" id="IPR020103">
    <property type="entry name" value="PsdUridine_synth_cat_dom_sf"/>
</dbReference>
<dbReference type="FunFam" id="3.30.2350.10:FF:000001">
    <property type="entry name" value="H/ACA ribonucleoprotein complex subunit CBF5"/>
    <property type="match status" value="1"/>
</dbReference>
<evidence type="ECO:0000259" key="7">
    <source>
        <dbReference type="SMART" id="SM01136"/>
    </source>
</evidence>
<dbReference type="InterPro" id="IPR036974">
    <property type="entry name" value="PUA_sf"/>
</dbReference>
<dbReference type="STRING" id="644295.Metev_0831"/>
<dbReference type="Gene3D" id="3.30.2350.10">
    <property type="entry name" value="Pseudouridine synthase"/>
    <property type="match status" value="1"/>
</dbReference>
<protein>
    <recommendedName>
        <fullName evidence="5">Probable tRNA pseudouridine synthase B</fullName>
        <ecNumber evidence="5">5.4.99.25</ecNumber>
    </recommendedName>
    <alternativeName>
        <fullName evidence="5">tRNA pseudouridine(55) synthase</fullName>
        <shortName evidence="5">Psi55 synthase</shortName>
    </alternativeName>
    <alternativeName>
        <fullName evidence="5">tRNA pseudouridylate synthase</fullName>
    </alternativeName>
    <alternativeName>
        <fullName evidence="5">tRNA-uridine isomerase</fullName>
    </alternativeName>
</protein>
<comment type="function">
    <text evidence="3 5">Could be responsible for synthesis of pseudouridine from uracil-55 in the psi GC loop of transfer RNAs.</text>
</comment>
<dbReference type="HOGENOM" id="CLU_032087_3_0_2"/>
<comment type="catalytic activity">
    <reaction evidence="5">
        <text>uridine(55) in tRNA = pseudouridine(55) in tRNA</text>
        <dbReference type="Rhea" id="RHEA:42532"/>
        <dbReference type="Rhea" id="RHEA-COMP:10101"/>
        <dbReference type="Rhea" id="RHEA-COMP:10102"/>
        <dbReference type="ChEBI" id="CHEBI:65314"/>
        <dbReference type="ChEBI" id="CHEBI:65315"/>
        <dbReference type="EC" id="5.4.99.25"/>
    </reaction>
</comment>
<dbReference type="GO" id="GO:0003723">
    <property type="term" value="F:RNA binding"/>
    <property type="evidence" value="ECO:0007669"/>
    <property type="project" value="InterPro"/>
</dbReference>
<evidence type="ECO:0000256" key="3">
    <source>
        <dbReference type="ARBA" id="ARBA00060072"/>
    </source>
</evidence>
<evidence type="ECO:0000313" key="8">
    <source>
        <dbReference type="EMBL" id="ADI73729.1"/>
    </source>
</evidence>
<dbReference type="EMBL" id="CP002069">
    <property type="protein sequence ID" value="ADI73729.1"/>
    <property type="molecule type" value="Genomic_DNA"/>
</dbReference>
<evidence type="ECO:0000256" key="1">
    <source>
        <dbReference type="ARBA" id="ARBA00022694"/>
    </source>
</evidence>
<dbReference type="PROSITE" id="PS50890">
    <property type="entry name" value="PUA"/>
    <property type="match status" value="1"/>
</dbReference>
<feature type="domain" description="Dyskerin-like" evidence="7">
    <location>
        <begin position="21"/>
        <end position="65"/>
    </location>
</feature>
<dbReference type="InterPro" id="IPR032819">
    <property type="entry name" value="TruB_C"/>
</dbReference>
<evidence type="ECO:0000256" key="2">
    <source>
        <dbReference type="ARBA" id="ARBA00023235"/>
    </source>
</evidence>
<accession>D7E8Q8</accession>
<dbReference type="CDD" id="cd02572">
    <property type="entry name" value="PseudoU_synth_hDyskerin"/>
    <property type="match status" value="1"/>
</dbReference>
<dbReference type="InterPro" id="IPR012960">
    <property type="entry name" value="Dyskerin-like"/>
</dbReference>
<feature type="domain" description="PUA" evidence="6">
    <location>
        <begin position="252"/>
        <end position="326"/>
    </location>
</feature>
<dbReference type="PANTHER" id="PTHR23127">
    <property type="entry name" value="CENTROMERE/MICROTUBULE BINDING PROTEIN CBF5"/>
    <property type="match status" value="1"/>
</dbReference>
<dbReference type="SUPFAM" id="SSF88697">
    <property type="entry name" value="PUA domain-like"/>
    <property type="match status" value="1"/>
</dbReference>
<dbReference type="Pfam" id="PF16198">
    <property type="entry name" value="TruB_C_2"/>
    <property type="match status" value="1"/>
</dbReference>
<dbReference type="OrthoDB" id="35866at2157"/>
<dbReference type="GO" id="GO:0160148">
    <property type="term" value="F:tRNA pseudouridine(55) synthase activity"/>
    <property type="evidence" value="ECO:0007669"/>
    <property type="project" value="UniProtKB-EC"/>
</dbReference>
<evidence type="ECO:0000256" key="4">
    <source>
        <dbReference type="ARBA" id="ARBA00060775"/>
    </source>
</evidence>
<dbReference type="KEGG" id="mev:Metev_0831"/>
<reference evidence="8 9" key="1">
    <citation type="submission" date="2010-06" db="EMBL/GenBank/DDBJ databases">
        <title>Complete sequence chromosome of Methanohalobium evestigatum Z-7303.</title>
        <authorList>
            <consortium name="US DOE Joint Genome Institute"/>
            <person name="Lucas S."/>
            <person name="Copeland A."/>
            <person name="Lapidus A."/>
            <person name="Cheng J.-F."/>
            <person name="Bruce D."/>
            <person name="Goodwin L."/>
            <person name="Pitluck S."/>
            <person name="Saunders E."/>
            <person name="Detter J.C."/>
            <person name="Han C."/>
            <person name="Tapia R."/>
            <person name="Land M."/>
            <person name="Hauser L."/>
            <person name="Kyrpides N."/>
            <person name="Mikhailova N."/>
            <person name="Sieprawska-Lupa M."/>
            <person name="Whitman W.B."/>
            <person name="Anderson I."/>
            <person name="Woyke T."/>
        </authorList>
    </citation>
    <scope>NUCLEOTIDE SEQUENCE [LARGE SCALE GENOMIC DNA]</scope>
    <source>
        <strain evidence="9">ATCC BAA-1072 / DSM 3721 / NBRC 107634 / OCM 161 / Z-7303</strain>
    </source>
</reference>
<evidence type="ECO:0000259" key="6">
    <source>
        <dbReference type="SMART" id="SM00359"/>
    </source>
</evidence>
<dbReference type="InterPro" id="IPR026326">
    <property type="entry name" value="TruB_arch"/>
</dbReference>
<gene>
    <name evidence="5" type="primary">truB</name>
    <name evidence="8" type="ordered locus">Metev_0831</name>
</gene>
<dbReference type="SUPFAM" id="SSF55120">
    <property type="entry name" value="Pseudouridine synthase"/>
    <property type="match status" value="1"/>
</dbReference>
<keyword evidence="2 5" id="KW-0413">Isomerase</keyword>
<sequence>MDLHIDTKPEIRYEIERGHVQKSKFKPFTNPNYGCPPENRPIYDHINMGVVNLDKPKGPTSHEITSWVKDILNINKAGHSGSLDPKVTGVLPIMLQKATKAIGSLRLSNKEYVCLMQLHDTVTADEIIRVCKEFEGPIFQKPPIKSAVKRKLRIRTIDYLNILEIKGSSVLLKVGCEAGTYLRKLCTDIGEAIGCGAHMQELKRTKTGPFCEDNMTTLHDLKDAYVFWKEYGTESELRKFVQPVELALTHLPSIVIRDSAVDAICRGASLAIPGIVSLNANIFNGNTVCLFTQKGEIVALCKASMDADEILETENGLAAITENVIMNAGTYPKAWNSGTS</sequence>
<dbReference type="Pfam" id="PF01509">
    <property type="entry name" value="TruB_N"/>
    <property type="match status" value="1"/>
</dbReference>
<dbReference type="PANTHER" id="PTHR23127:SF0">
    <property type="entry name" value="H_ACA RIBONUCLEOPROTEIN COMPLEX SUBUNIT DKC1"/>
    <property type="match status" value="1"/>
</dbReference>
<dbReference type="Proteomes" id="UP000000391">
    <property type="component" value="Chromosome"/>
</dbReference>
<dbReference type="GO" id="GO:1990481">
    <property type="term" value="P:mRNA pseudouridine synthesis"/>
    <property type="evidence" value="ECO:0007669"/>
    <property type="project" value="TreeGrafter"/>
</dbReference>
<dbReference type="NCBIfam" id="TIGR00425">
    <property type="entry name" value="CBF5"/>
    <property type="match status" value="1"/>
</dbReference>
<dbReference type="Pfam" id="PF01472">
    <property type="entry name" value="PUA"/>
    <property type="match status" value="1"/>
</dbReference>
<dbReference type="GO" id="GO:0031118">
    <property type="term" value="P:rRNA pseudouridine synthesis"/>
    <property type="evidence" value="ECO:0007669"/>
    <property type="project" value="TreeGrafter"/>
</dbReference>
<dbReference type="InterPro" id="IPR004802">
    <property type="entry name" value="tRNA_PsdUridine_synth_B_fam"/>
</dbReference>
<dbReference type="RefSeq" id="WP_013194297.1">
    <property type="nucleotide sequence ID" value="NC_014253.1"/>
</dbReference>
<proteinExistence type="inferred from homology"/>
<dbReference type="GO" id="GO:0000495">
    <property type="term" value="P:box H/ACA sno(s)RNA 3'-end processing"/>
    <property type="evidence" value="ECO:0007669"/>
    <property type="project" value="TreeGrafter"/>
</dbReference>
<dbReference type="AlphaFoldDB" id="D7E8Q8"/>
<keyword evidence="1 5" id="KW-0819">tRNA processing</keyword>
<comment type="similarity">
    <text evidence="4 5">Belongs to the pseudouridine synthase TruB family. Type 2 subfamily.</text>
</comment>
<dbReference type="GO" id="GO:0031119">
    <property type="term" value="P:tRNA pseudouridine synthesis"/>
    <property type="evidence" value="ECO:0007669"/>
    <property type="project" value="UniProtKB-UniRule"/>
</dbReference>
<evidence type="ECO:0000256" key="5">
    <source>
        <dbReference type="HAMAP-Rule" id="MF_01081"/>
    </source>
</evidence>
<feature type="active site" description="Nucleophile" evidence="5">
    <location>
        <position position="84"/>
    </location>
</feature>
<dbReference type="InterPro" id="IPR002478">
    <property type="entry name" value="PUA"/>
</dbReference>
<organism evidence="8 9">
    <name type="scientific">Methanohalobium evestigatum (strain ATCC BAA-1072 / DSM 3721 / NBRC 107634 / OCM 161 / Z-7303)</name>
    <dbReference type="NCBI Taxonomy" id="644295"/>
    <lineage>
        <taxon>Archaea</taxon>
        <taxon>Methanobacteriati</taxon>
        <taxon>Methanobacteriota</taxon>
        <taxon>Stenosarchaea group</taxon>
        <taxon>Methanomicrobia</taxon>
        <taxon>Methanosarcinales</taxon>
        <taxon>Methanosarcinaceae</taxon>
        <taxon>Methanohalobium</taxon>
    </lineage>
</organism>